<dbReference type="GO" id="GO:0005829">
    <property type="term" value="C:cytosol"/>
    <property type="evidence" value="ECO:0007669"/>
    <property type="project" value="TreeGrafter"/>
</dbReference>
<dbReference type="GO" id="GO:0003700">
    <property type="term" value="F:DNA-binding transcription factor activity"/>
    <property type="evidence" value="ECO:0007669"/>
    <property type="project" value="InterPro"/>
</dbReference>
<dbReference type="Proteomes" id="UP000534388">
    <property type="component" value="Unassembled WGS sequence"/>
</dbReference>
<evidence type="ECO:0000256" key="2">
    <source>
        <dbReference type="ARBA" id="ARBA00023125"/>
    </source>
</evidence>
<keyword evidence="1" id="KW-0805">Transcription regulation</keyword>
<evidence type="ECO:0000256" key="1">
    <source>
        <dbReference type="ARBA" id="ARBA00023015"/>
    </source>
</evidence>
<dbReference type="PRINTS" id="PR00032">
    <property type="entry name" value="HTHARAC"/>
</dbReference>
<dbReference type="EMBL" id="JACEZT010000020">
    <property type="protein sequence ID" value="MBA5639869.1"/>
    <property type="molecule type" value="Genomic_DNA"/>
</dbReference>
<reference evidence="5 6" key="1">
    <citation type="submission" date="2020-07" db="EMBL/GenBank/DDBJ databases">
        <title>Novel species isolated from subtropical streams in China.</title>
        <authorList>
            <person name="Lu H."/>
        </authorList>
    </citation>
    <scope>NUCLEOTIDE SEQUENCE [LARGE SCALE GENOMIC DNA]</scope>
    <source>
        <strain evidence="5 6">LX20W</strain>
    </source>
</reference>
<accession>A0A7W2IDX2</accession>
<dbReference type="SUPFAM" id="SSF46689">
    <property type="entry name" value="Homeodomain-like"/>
    <property type="match status" value="1"/>
</dbReference>
<evidence type="ECO:0000259" key="4">
    <source>
        <dbReference type="PROSITE" id="PS01124"/>
    </source>
</evidence>
<keyword evidence="2" id="KW-0238">DNA-binding</keyword>
<protein>
    <submittedName>
        <fullName evidence="5">AraC family transcriptional regulator ligand-binding domain-containing protein</fullName>
    </submittedName>
</protein>
<dbReference type="PANTHER" id="PTHR47894:SF1">
    <property type="entry name" value="HTH-TYPE TRANSCRIPTIONAL REGULATOR VQSM"/>
    <property type="match status" value="1"/>
</dbReference>
<dbReference type="InterPro" id="IPR009057">
    <property type="entry name" value="Homeodomain-like_sf"/>
</dbReference>
<evidence type="ECO:0000313" key="6">
    <source>
        <dbReference type="Proteomes" id="UP000534388"/>
    </source>
</evidence>
<feature type="domain" description="HTH araC/xylS-type" evidence="4">
    <location>
        <begin position="236"/>
        <end position="337"/>
    </location>
</feature>
<evidence type="ECO:0000256" key="3">
    <source>
        <dbReference type="ARBA" id="ARBA00023163"/>
    </source>
</evidence>
<dbReference type="InterPro" id="IPR020449">
    <property type="entry name" value="Tscrpt_reg_AraC-type_HTH"/>
</dbReference>
<dbReference type="Pfam" id="PF12833">
    <property type="entry name" value="HTH_18"/>
    <property type="match status" value="1"/>
</dbReference>
<keyword evidence="6" id="KW-1185">Reference proteome</keyword>
<keyword evidence="3" id="KW-0804">Transcription</keyword>
<dbReference type="InterPro" id="IPR032687">
    <property type="entry name" value="AraC-type_N"/>
</dbReference>
<dbReference type="Gene3D" id="1.10.10.60">
    <property type="entry name" value="Homeodomain-like"/>
    <property type="match status" value="1"/>
</dbReference>
<dbReference type="GO" id="GO:0000976">
    <property type="term" value="F:transcription cis-regulatory region binding"/>
    <property type="evidence" value="ECO:0007669"/>
    <property type="project" value="TreeGrafter"/>
</dbReference>
<name>A0A7W2IDX2_9BURK</name>
<proteinExistence type="predicted"/>
<sequence length="347" mass="38139">MPLFDPYIPVRYVRALTGLIESVAPGDLAAILKGAALCAADMDESSQHLTIQQVDRLIQVAMQVLEREDIGFEWGMLLGLDSHGALSPMFRNARTLGELLHVAAFYHHLVTPVFRARMQRGELQSEYIVHPAAGMSAGTLYQLMETQAVSLFLGISSVLGYVSDVKIHVSMRRPAHIARYHALSRESFHFHVGGVPKVRVVVPTSLLDRPLRQSRMAAPVDRTGLVAAVQQVRPTREIGGWIKLLLSEVEGAQLTRADFAAMLNVCPRTVTRMLASEGINLRQLANDIRYRRAAHLLDTTAQPVEAIAARLGYGSSSAFIGAFQKVAGVTPGEFRMQMGKRSSFDQS</sequence>
<evidence type="ECO:0000313" key="5">
    <source>
        <dbReference type="EMBL" id="MBA5639869.1"/>
    </source>
</evidence>
<dbReference type="PROSITE" id="PS01124">
    <property type="entry name" value="HTH_ARAC_FAMILY_2"/>
    <property type="match status" value="1"/>
</dbReference>
<dbReference type="SMART" id="SM00342">
    <property type="entry name" value="HTH_ARAC"/>
    <property type="match status" value="1"/>
</dbReference>
<organism evidence="5 6">
    <name type="scientific">Rugamonas brunnea</name>
    <dbReference type="NCBI Taxonomy" id="2758569"/>
    <lineage>
        <taxon>Bacteria</taxon>
        <taxon>Pseudomonadati</taxon>
        <taxon>Pseudomonadota</taxon>
        <taxon>Betaproteobacteria</taxon>
        <taxon>Burkholderiales</taxon>
        <taxon>Oxalobacteraceae</taxon>
        <taxon>Telluria group</taxon>
        <taxon>Rugamonas</taxon>
    </lineage>
</organism>
<dbReference type="RefSeq" id="WP_182166791.1">
    <property type="nucleotide sequence ID" value="NZ_JACEZT010000020.1"/>
</dbReference>
<dbReference type="InterPro" id="IPR018060">
    <property type="entry name" value="HTH_AraC"/>
</dbReference>
<comment type="caution">
    <text evidence="5">The sequence shown here is derived from an EMBL/GenBank/DDBJ whole genome shotgun (WGS) entry which is preliminary data.</text>
</comment>
<gene>
    <name evidence="5" type="ORF">H3H37_22680</name>
</gene>
<dbReference type="PANTHER" id="PTHR47894">
    <property type="entry name" value="HTH-TYPE TRANSCRIPTIONAL REGULATOR GADX"/>
    <property type="match status" value="1"/>
</dbReference>
<dbReference type="Pfam" id="PF12625">
    <property type="entry name" value="Arabinose_bd"/>
    <property type="match status" value="1"/>
</dbReference>
<dbReference type="AlphaFoldDB" id="A0A7W2IDX2"/>